<accession>A0A1D1XN93</accession>
<evidence type="ECO:0000256" key="20">
    <source>
        <dbReference type="PROSITE-ProRule" id="PRU10141"/>
    </source>
</evidence>
<keyword evidence="11 24" id="KW-0430">Lectin</keyword>
<comment type="similarity">
    <text evidence="21">Belongs to the protein kinase superfamily.</text>
</comment>
<dbReference type="PANTHER" id="PTHR48056">
    <property type="entry name" value="LRR RECEPTOR-LIKE SERINE/THREONINE-PROTEIN KINASE-RELATED"/>
    <property type="match status" value="1"/>
</dbReference>
<evidence type="ECO:0000256" key="22">
    <source>
        <dbReference type="SAM" id="Phobius"/>
    </source>
</evidence>
<dbReference type="GO" id="GO:0030246">
    <property type="term" value="F:carbohydrate binding"/>
    <property type="evidence" value="ECO:0007669"/>
    <property type="project" value="UniProtKB-KW"/>
</dbReference>
<evidence type="ECO:0000256" key="21">
    <source>
        <dbReference type="RuleBase" id="RU000304"/>
    </source>
</evidence>
<feature type="transmembrane region" description="Helical" evidence="22">
    <location>
        <begin position="66"/>
        <end position="89"/>
    </location>
</feature>
<keyword evidence="12" id="KW-0677">Repeat</keyword>
<evidence type="ECO:0000256" key="6">
    <source>
        <dbReference type="ARBA" id="ARBA00022527"/>
    </source>
</evidence>
<dbReference type="Gene3D" id="3.30.200.20">
    <property type="entry name" value="Phosphorylase Kinase, domain 1"/>
    <property type="match status" value="1"/>
</dbReference>
<dbReference type="Gene3D" id="1.10.510.10">
    <property type="entry name" value="Transferase(Phosphotransferase) domain 1"/>
    <property type="match status" value="1"/>
</dbReference>
<evidence type="ECO:0000256" key="1">
    <source>
        <dbReference type="ARBA" id="ARBA00004251"/>
    </source>
</evidence>
<dbReference type="SMART" id="SM00220">
    <property type="entry name" value="S_TKc"/>
    <property type="match status" value="1"/>
</dbReference>
<dbReference type="PROSITE" id="PS00108">
    <property type="entry name" value="PROTEIN_KINASE_ST"/>
    <property type="match status" value="1"/>
</dbReference>
<evidence type="ECO:0000256" key="18">
    <source>
        <dbReference type="ARBA" id="ARBA00023170"/>
    </source>
</evidence>
<feature type="domain" description="Protein kinase" evidence="23">
    <location>
        <begin position="123"/>
        <end position="421"/>
    </location>
</feature>
<evidence type="ECO:0000256" key="16">
    <source>
        <dbReference type="ARBA" id="ARBA00022989"/>
    </source>
</evidence>
<dbReference type="GO" id="GO:0004674">
    <property type="term" value="F:protein serine/threonine kinase activity"/>
    <property type="evidence" value="ECO:0007669"/>
    <property type="project" value="UniProtKB-KW"/>
</dbReference>
<dbReference type="EC" id="2.7.11.1" evidence="4"/>
<evidence type="ECO:0000256" key="19">
    <source>
        <dbReference type="ARBA" id="ARBA00023180"/>
    </source>
</evidence>
<evidence type="ECO:0000256" key="3">
    <source>
        <dbReference type="ARBA" id="ARBA00010217"/>
    </source>
</evidence>
<dbReference type="Pfam" id="PF00069">
    <property type="entry name" value="Pkinase"/>
    <property type="match status" value="1"/>
</dbReference>
<keyword evidence="6 21" id="KW-0723">Serine/threonine-protein kinase</keyword>
<evidence type="ECO:0000256" key="15">
    <source>
        <dbReference type="ARBA" id="ARBA00022840"/>
    </source>
</evidence>
<dbReference type="GO" id="GO:0005886">
    <property type="term" value="C:plasma membrane"/>
    <property type="evidence" value="ECO:0007669"/>
    <property type="project" value="UniProtKB-SubCell"/>
</dbReference>
<dbReference type="PROSITE" id="PS00107">
    <property type="entry name" value="PROTEIN_KINASE_ATP"/>
    <property type="match status" value="1"/>
</dbReference>
<dbReference type="PANTHER" id="PTHR48056:SF29">
    <property type="entry name" value="RECEPTOR-LIKE PROTEIN KINASE HSL1"/>
    <property type="match status" value="1"/>
</dbReference>
<name>A0A1D1XN93_9ARAE</name>
<evidence type="ECO:0000256" key="5">
    <source>
        <dbReference type="ARBA" id="ARBA00022475"/>
    </source>
</evidence>
<keyword evidence="7" id="KW-0433">Leucine-rich repeat</keyword>
<gene>
    <name evidence="24" type="primary">LECRK81_1</name>
    <name evidence="24" type="ORF">g.116359</name>
</gene>
<keyword evidence="9 22" id="KW-0812">Transmembrane</keyword>
<dbReference type="SUPFAM" id="SSF56112">
    <property type="entry name" value="Protein kinase-like (PK-like)"/>
    <property type="match status" value="1"/>
</dbReference>
<dbReference type="GO" id="GO:0005524">
    <property type="term" value="F:ATP binding"/>
    <property type="evidence" value="ECO:0007669"/>
    <property type="project" value="UniProtKB-UniRule"/>
</dbReference>
<feature type="binding site" evidence="20">
    <location>
        <position position="155"/>
    </location>
    <ligand>
        <name>ATP</name>
        <dbReference type="ChEBI" id="CHEBI:30616"/>
    </ligand>
</feature>
<dbReference type="FunFam" id="1.10.510.10:FF:000342">
    <property type="entry name" value="L-type lectin-domain containing receptor kinase VIII.1"/>
    <property type="match status" value="1"/>
</dbReference>
<evidence type="ECO:0000259" key="23">
    <source>
        <dbReference type="PROSITE" id="PS50011"/>
    </source>
</evidence>
<evidence type="ECO:0000256" key="4">
    <source>
        <dbReference type="ARBA" id="ARBA00012513"/>
    </source>
</evidence>
<sequence>MGGLKLNSLNLSSNSLSGQIPPALQNQAYDRSFLSNPGLCASSSAALNLPPCGSGSGGSGRLPKGLLILFLLLGFLLFLATVLFGYFAVRYQRRRKDADDLASWKLTSFHSHDFTESNIVRGLTAGNLVGSGGSGQVYRVPLGNRGPEEAVAVKKIWNSKKLDSNLEKEFQAEVNILGSIRHSNIVKLLCCISSQESKLLVYEYMENGSLHQWLHEKSCMGWTESGREGASFLDWPARLGVAVGAAQGLCYMHHDCSPAIVHRDVKSSNVMLDEGFQARLGDFGLARQVEHDKSPDATVTAGTMGYLAPEYLLTGRATEKTDVFSFGAVVLEVACGRRPIETAGASTSIRGVNLVEWVWGLHGEGRLLEAADARLGGEFDQGEMRKVLLVGLVCSHPDPATRPGMRSVVQMLSGEADPPFVPGTRPSMSFSTNHHLLLSLQDSVSDCNAMAILSTSSSSSSVSTTLIAPP</sequence>
<dbReference type="EMBL" id="GDJX01024090">
    <property type="protein sequence ID" value="JAT43846.1"/>
    <property type="molecule type" value="Transcribed_RNA"/>
</dbReference>
<evidence type="ECO:0000256" key="9">
    <source>
        <dbReference type="ARBA" id="ARBA00022692"/>
    </source>
</evidence>
<evidence type="ECO:0000256" key="17">
    <source>
        <dbReference type="ARBA" id="ARBA00023136"/>
    </source>
</evidence>
<evidence type="ECO:0000256" key="11">
    <source>
        <dbReference type="ARBA" id="ARBA00022734"/>
    </source>
</evidence>
<dbReference type="InterPro" id="IPR050647">
    <property type="entry name" value="Plant_LRR-RLKs"/>
</dbReference>
<evidence type="ECO:0000256" key="10">
    <source>
        <dbReference type="ARBA" id="ARBA00022729"/>
    </source>
</evidence>
<reference evidence="24" key="1">
    <citation type="submission" date="2015-07" db="EMBL/GenBank/DDBJ databases">
        <title>Transcriptome Assembly of Anthurium amnicola.</title>
        <authorList>
            <person name="Suzuki J."/>
        </authorList>
    </citation>
    <scope>NUCLEOTIDE SEQUENCE</scope>
</reference>
<proteinExistence type="inferred from homology"/>
<keyword evidence="16 22" id="KW-1133">Transmembrane helix</keyword>
<keyword evidence="5" id="KW-1003">Cell membrane</keyword>
<organism evidence="24">
    <name type="scientific">Anthurium amnicola</name>
    <dbReference type="NCBI Taxonomy" id="1678845"/>
    <lineage>
        <taxon>Eukaryota</taxon>
        <taxon>Viridiplantae</taxon>
        <taxon>Streptophyta</taxon>
        <taxon>Embryophyta</taxon>
        <taxon>Tracheophyta</taxon>
        <taxon>Spermatophyta</taxon>
        <taxon>Magnoliopsida</taxon>
        <taxon>Liliopsida</taxon>
        <taxon>Araceae</taxon>
        <taxon>Pothoideae</taxon>
        <taxon>Potheae</taxon>
        <taxon>Anthurium</taxon>
    </lineage>
</organism>
<dbReference type="PROSITE" id="PS50011">
    <property type="entry name" value="PROTEIN_KINASE_DOM"/>
    <property type="match status" value="1"/>
</dbReference>
<dbReference type="InterPro" id="IPR011009">
    <property type="entry name" value="Kinase-like_dom_sf"/>
</dbReference>
<evidence type="ECO:0000256" key="8">
    <source>
        <dbReference type="ARBA" id="ARBA00022679"/>
    </source>
</evidence>
<dbReference type="GO" id="GO:0033612">
    <property type="term" value="F:receptor serine/threonine kinase binding"/>
    <property type="evidence" value="ECO:0007669"/>
    <property type="project" value="TreeGrafter"/>
</dbReference>
<keyword evidence="17 22" id="KW-0472">Membrane</keyword>
<evidence type="ECO:0000256" key="13">
    <source>
        <dbReference type="ARBA" id="ARBA00022741"/>
    </source>
</evidence>
<dbReference type="InterPro" id="IPR017441">
    <property type="entry name" value="Protein_kinase_ATP_BS"/>
</dbReference>
<evidence type="ECO:0000256" key="2">
    <source>
        <dbReference type="ARBA" id="ARBA00008536"/>
    </source>
</evidence>
<dbReference type="AlphaFoldDB" id="A0A1D1XN93"/>
<keyword evidence="13 20" id="KW-0547">Nucleotide-binding</keyword>
<comment type="similarity">
    <text evidence="3">In the C-terminal section; belongs to the protein kinase superfamily. Ser/Thr protein kinase family.</text>
</comment>
<keyword evidence="18 24" id="KW-0675">Receptor</keyword>
<evidence type="ECO:0000256" key="7">
    <source>
        <dbReference type="ARBA" id="ARBA00022614"/>
    </source>
</evidence>
<comment type="subcellular location">
    <subcellularLocation>
        <location evidence="1">Cell membrane</location>
        <topology evidence="1">Single-pass type I membrane protein</topology>
    </subcellularLocation>
</comment>
<keyword evidence="8" id="KW-0808">Transferase</keyword>
<keyword evidence="19" id="KW-0325">Glycoprotein</keyword>
<evidence type="ECO:0000256" key="14">
    <source>
        <dbReference type="ARBA" id="ARBA00022777"/>
    </source>
</evidence>
<keyword evidence="15 20" id="KW-0067">ATP-binding</keyword>
<evidence type="ECO:0000256" key="12">
    <source>
        <dbReference type="ARBA" id="ARBA00022737"/>
    </source>
</evidence>
<dbReference type="InterPro" id="IPR008271">
    <property type="entry name" value="Ser/Thr_kinase_AS"/>
</dbReference>
<keyword evidence="10" id="KW-0732">Signal</keyword>
<comment type="similarity">
    <text evidence="2">In the N-terminal section; belongs to the leguminous lectin family.</text>
</comment>
<evidence type="ECO:0000313" key="24">
    <source>
        <dbReference type="EMBL" id="JAT43846.1"/>
    </source>
</evidence>
<dbReference type="InterPro" id="IPR000719">
    <property type="entry name" value="Prot_kinase_dom"/>
</dbReference>
<protein>
    <recommendedName>
        <fullName evidence="4">non-specific serine/threonine protein kinase</fullName>
        <ecNumber evidence="4">2.7.11.1</ecNumber>
    </recommendedName>
</protein>
<keyword evidence="14 24" id="KW-0418">Kinase</keyword>